<evidence type="ECO:0000313" key="2">
    <source>
        <dbReference type="EMBL" id="MFC3682152.1"/>
    </source>
</evidence>
<feature type="compositionally biased region" description="Gly residues" evidence="1">
    <location>
        <begin position="580"/>
        <end position="596"/>
    </location>
</feature>
<feature type="compositionally biased region" description="Polar residues" evidence="1">
    <location>
        <begin position="183"/>
        <end position="192"/>
    </location>
</feature>
<proteinExistence type="predicted"/>
<sequence>MKFLILRLLTRSELGMFHEFRRLGKEGSKQRAINFDAEVVDRVFPAARDSDEISLELRYATDNGTSVAGQWLKRQAKNWRLEGNCPKDKIYSFVDPDCLFAMEVDSGTNPATGSWAVFAAGDPTTKAILANAESAGLAGASMIALHGDEGEQIRSLLSTGSPDLFPQIGGRTGKSDKERKSSMQRTAKSSGRLQLPPDPTRLAEILGSVGHTMPAAVADLVDNSITHDATRIDITFGRPDGGHGRWMAIADNGSGMDEERLAEAMRIGGQSDYAEDSLGKYGFGLKGASWSQTKMFTVVTKEEGRPALHMTWDSHDMGDWEVKREPLESWEQEATKLKSRGTVVLWKDMKPPQSVVALKGLDPYSSEVAALERHLGLVFHRFIEGKVSGRKKIVITINKVPVTANNPVGHPLVTPYDLKSVKIPTDSGEGRVQVQAFLLPSEDELASHHDAEGPEATRLALDRIGLYGKRNESQGLYVYRHGRLIKWGGWAQMWETNDEKTKLARVVVDFDRSLDDIFKINISKQTVQLPQQLQAEIKKLADVARKDSQKKYRRPRQPEPQPDPGQGKGATGTGAPKSSGGSGTGVSGDGKAGKTGGAAMPKIAIKRVKTEKFLWKVSTGLTGGLEVQVSESDPTLGELMEEIRDNPQAVASLARFLGRLDTVDVQRALLASGATPATKVR</sequence>
<comment type="caution">
    <text evidence="2">The sequence shown here is derived from an EMBL/GenBank/DDBJ whole genome shotgun (WGS) entry which is preliminary data.</text>
</comment>
<protein>
    <submittedName>
        <fullName evidence="2">ATP-binding protein</fullName>
    </submittedName>
</protein>
<keyword evidence="2" id="KW-0067">ATP-binding</keyword>
<accession>A0ABV7VZM6</accession>
<feature type="region of interest" description="Disordered" evidence="1">
    <location>
        <begin position="544"/>
        <end position="597"/>
    </location>
</feature>
<dbReference type="GO" id="GO:0005524">
    <property type="term" value="F:ATP binding"/>
    <property type="evidence" value="ECO:0007669"/>
    <property type="project" value="UniProtKB-KW"/>
</dbReference>
<organism evidence="2 3">
    <name type="scientific">Hydrogenophaga luteola</name>
    <dbReference type="NCBI Taxonomy" id="1591122"/>
    <lineage>
        <taxon>Bacteria</taxon>
        <taxon>Pseudomonadati</taxon>
        <taxon>Pseudomonadota</taxon>
        <taxon>Betaproteobacteria</taxon>
        <taxon>Burkholderiales</taxon>
        <taxon>Comamonadaceae</taxon>
        <taxon>Hydrogenophaga</taxon>
    </lineage>
</organism>
<keyword evidence="3" id="KW-1185">Reference proteome</keyword>
<gene>
    <name evidence="2" type="ORF">ACFOPI_01030</name>
</gene>
<dbReference type="Pfam" id="PF13589">
    <property type="entry name" value="HATPase_c_3"/>
    <property type="match status" value="1"/>
</dbReference>
<evidence type="ECO:0000256" key="1">
    <source>
        <dbReference type="SAM" id="MobiDB-lite"/>
    </source>
</evidence>
<dbReference type="SUPFAM" id="SSF55874">
    <property type="entry name" value="ATPase domain of HSP90 chaperone/DNA topoisomerase II/histidine kinase"/>
    <property type="match status" value="1"/>
</dbReference>
<reference evidence="3" key="1">
    <citation type="journal article" date="2019" name="Int. J. Syst. Evol. Microbiol.">
        <title>The Global Catalogue of Microorganisms (GCM) 10K type strain sequencing project: providing services to taxonomists for standard genome sequencing and annotation.</title>
        <authorList>
            <consortium name="The Broad Institute Genomics Platform"/>
            <consortium name="The Broad Institute Genome Sequencing Center for Infectious Disease"/>
            <person name="Wu L."/>
            <person name="Ma J."/>
        </authorList>
    </citation>
    <scope>NUCLEOTIDE SEQUENCE [LARGE SCALE GENOMIC DNA]</scope>
    <source>
        <strain evidence="3">KCTC 42501</strain>
    </source>
</reference>
<dbReference type="EMBL" id="JBHRXX010000001">
    <property type="protein sequence ID" value="MFC3682152.1"/>
    <property type="molecule type" value="Genomic_DNA"/>
</dbReference>
<dbReference type="InterPro" id="IPR036890">
    <property type="entry name" value="HATPase_C_sf"/>
</dbReference>
<name>A0ABV7VZM6_9BURK</name>
<keyword evidence="2" id="KW-0547">Nucleotide-binding</keyword>
<dbReference type="RefSeq" id="WP_382169864.1">
    <property type="nucleotide sequence ID" value="NZ_JBHRXX010000001.1"/>
</dbReference>
<evidence type="ECO:0000313" key="3">
    <source>
        <dbReference type="Proteomes" id="UP001595729"/>
    </source>
</evidence>
<feature type="region of interest" description="Disordered" evidence="1">
    <location>
        <begin position="158"/>
        <end position="199"/>
    </location>
</feature>
<dbReference type="Gene3D" id="3.30.565.10">
    <property type="entry name" value="Histidine kinase-like ATPase, C-terminal domain"/>
    <property type="match status" value="1"/>
</dbReference>
<dbReference type="Proteomes" id="UP001595729">
    <property type="component" value="Unassembled WGS sequence"/>
</dbReference>